<evidence type="ECO:0000259" key="13">
    <source>
        <dbReference type="PROSITE" id="PS50067"/>
    </source>
</evidence>
<dbReference type="PANTHER" id="PTHR47970">
    <property type="entry name" value="KINESIN-LIKE PROTEIN KIF11"/>
    <property type="match status" value="1"/>
</dbReference>
<comment type="similarity">
    <text evidence="8">Belongs to the TRAFAC class myosin-kinesin ATPase superfamily. Kinesin family. KIN-5/BimC subfamily.</text>
</comment>
<dbReference type="PRINTS" id="PR00380">
    <property type="entry name" value="KINESINHEAVY"/>
</dbReference>
<keyword evidence="2" id="KW-0963">Cytoplasm</keyword>
<reference evidence="14" key="1">
    <citation type="journal article" date="2019" name="Plant J.">
        <title>Chlorella vulgaris genome assembly and annotation reveals the molecular basis for metabolic acclimation to high light conditions.</title>
        <authorList>
            <person name="Cecchin M."/>
            <person name="Marcolungo L."/>
            <person name="Rossato M."/>
            <person name="Girolomoni L."/>
            <person name="Cosentino E."/>
            <person name="Cuine S."/>
            <person name="Li-Beisson Y."/>
            <person name="Delledonne M."/>
            <person name="Ballottari M."/>
        </authorList>
    </citation>
    <scope>NUCLEOTIDE SEQUENCE</scope>
    <source>
        <strain evidence="14">211/11P</strain>
    </source>
</reference>
<evidence type="ECO:0000256" key="4">
    <source>
        <dbReference type="ARBA" id="ARBA00022741"/>
    </source>
</evidence>
<keyword evidence="7" id="KW-0206">Cytoskeleton</keyword>
<keyword evidence="4 10" id="KW-0547">Nucleotide-binding</keyword>
<evidence type="ECO:0000256" key="8">
    <source>
        <dbReference type="ARBA" id="ARBA00034704"/>
    </source>
</evidence>
<dbReference type="AlphaFoldDB" id="A0A9D4TVB3"/>
<proteinExistence type="inferred from homology"/>
<feature type="binding site" evidence="10">
    <location>
        <begin position="86"/>
        <end position="93"/>
    </location>
    <ligand>
        <name>ATP</name>
        <dbReference type="ChEBI" id="CHEBI:30616"/>
    </ligand>
</feature>
<dbReference type="GO" id="GO:0005524">
    <property type="term" value="F:ATP binding"/>
    <property type="evidence" value="ECO:0007669"/>
    <property type="project" value="UniProtKB-UniRule"/>
</dbReference>
<dbReference type="SUPFAM" id="SSF52540">
    <property type="entry name" value="P-loop containing nucleoside triphosphate hydrolases"/>
    <property type="match status" value="1"/>
</dbReference>
<dbReference type="Gene3D" id="3.40.850.10">
    <property type="entry name" value="Kinesin motor domain"/>
    <property type="match status" value="1"/>
</dbReference>
<dbReference type="InterPro" id="IPR027417">
    <property type="entry name" value="P-loop_NTPase"/>
</dbReference>
<feature type="region of interest" description="Disordered" evidence="12">
    <location>
        <begin position="478"/>
        <end position="503"/>
    </location>
</feature>
<evidence type="ECO:0000313" key="15">
    <source>
        <dbReference type="Proteomes" id="UP001055712"/>
    </source>
</evidence>
<dbReference type="PROSITE" id="PS50067">
    <property type="entry name" value="KINESIN_MOTOR_2"/>
    <property type="match status" value="1"/>
</dbReference>
<evidence type="ECO:0000256" key="5">
    <source>
        <dbReference type="ARBA" id="ARBA00022840"/>
    </source>
</evidence>
<evidence type="ECO:0000256" key="2">
    <source>
        <dbReference type="ARBA" id="ARBA00022490"/>
    </source>
</evidence>
<keyword evidence="5 10" id="KW-0067">ATP-binding</keyword>
<protein>
    <recommendedName>
        <fullName evidence="11">Kinesin-like protein</fullName>
    </recommendedName>
</protein>
<dbReference type="InterPro" id="IPR001752">
    <property type="entry name" value="Kinesin_motor_dom"/>
</dbReference>
<dbReference type="GO" id="GO:0008017">
    <property type="term" value="F:microtubule binding"/>
    <property type="evidence" value="ECO:0007669"/>
    <property type="project" value="InterPro"/>
</dbReference>
<dbReference type="Pfam" id="PF00225">
    <property type="entry name" value="Kinesin"/>
    <property type="match status" value="1"/>
</dbReference>
<feature type="compositionally biased region" description="Polar residues" evidence="12">
    <location>
        <begin position="478"/>
        <end position="487"/>
    </location>
</feature>
<name>A0A9D4TVB3_CHLVU</name>
<keyword evidence="3 11" id="KW-0493">Microtubule</keyword>
<dbReference type="GO" id="GO:0051231">
    <property type="term" value="P:spindle elongation"/>
    <property type="evidence" value="ECO:0007669"/>
    <property type="project" value="TreeGrafter"/>
</dbReference>
<dbReference type="GO" id="GO:0090307">
    <property type="term" value="P:mitotic spindle assembly"/>
    <property type="evidence" value="ECO:0007669"/>
    <property type="project" value="TreeGrafter"/>
</dbReference>
<gene>
    <name evidence="14" type="ORF">D9Q98_001939</name>
</gene>
<evidence type="ECO:0000256" key="1">
    <source>
        <dbReference type="ARBA" id="ARBA00004186"/>
    </source>
</evidence>
<comment type="function">
    <text evidence="9">Responsible for microtubule translocation. May be important for the organization of phragmoplast-specific arrays of microtubules. Plays an essential role in stabilizing the mitotic spindle. Required during mitotic cytokinesis.</text>
</comment>
<comment type="caution">
    <text evidence="14">The sequence shown here is derived from an EMBL/GenBank/DDBJ whole genome shotgun (WGS) entry which is preliminary data.</text>
</comment>
<dbReference type="SMART" id="SM00129">
    <property type="entry name" value="KISc"/>
    <property type="match status" value="1"/>
</dbReference>
<reference evidence="14" key="2">
    <citation type="submission" date="2020-11" db="EMBL/GenBank/DDBJ databases">
        <authorList>
            <person name="Cecchin M."/>
            <person name="Marcolungo L."/>
            <person name="Rossato M."/>
            <person name="Girolomoni L."/>
            <person name="Cosentino E."/>
            <person name="Cuine S."/>
            <person name="Li-Beisson Y."/>
            <person name="Delledonne M."/>
            <person name="Ballottari M."/>
        </authorList>
    </citation>
    <scope>NUCLEOTIDE SEQUENCE</scope>
    <source>
        <strain evidence="14">211/11P</strain>
        <tissue evidence="14">Whole cell</tissue>
    </source>
</reference>
<dbReference type="OrthoDB" id="515158at2759"/>
<evidence type="ECO:0000256" key="7">
    <source>
        <dbReference type="ARBA" id="ARBA00023212"/>
    </source>
</evidence>
<organism evidence="14 15">
    <name type="scientific">Chlorella vulgaris</name>
    <name type="common">Green alga</name>
    <dbReference type="NCBI Taxonomy" id="3077"/>
    <lineage>
        <taxon>Eukaryota</taxon>
        <taxon>Viridiplantae</taxon>
        <taxon>Chlorophyta</taxon>
        <taxon>core chlorophytes</taxon>
        <taxon>Trebouxiophyceae</taxon>
        <taxon>Chlorellales</taxon>
        <taxon>Chlorellaceae</taxon>
        <taxon>Chlorella clade</taxon>
        <taxon>Chlorella</taxon>
    </lineage>
</organism>
<dbReference type="PANTHER" id="PTHR47970:SF30">
    <property type="entry name" value="KINESIN-LIKE PROTEIN"/>
    <property type="match status" value="1"/>
</dbReference>
<dbReference type="GO" id="GO:0005876">
    <property type="term" value="C:spindle microtubule"/>
    <property type="evidence" value="ECO:0007669"/>
    <property type="project" value="TreeGrafter"/>
</dbReference>
<dbReference type="InterPro" id="IPR036961">
    <property type="entry name" value="Kinesin_motor_dom_sf"/>
</dbReference>
<evidence type="ECO:0000256" key="12">
    <source>
        <dbReference type="SAM" id="MobiDB-lite"/>
    </source>
</evidence>
<evidence type="ECO:0000256" key="10">
    <source>
        <dbReference type="PROSITE-ProRule" id="PRU00283"/>
    </source>
</evidence>
<feature type="domain" description="Kinesin motor" evidence="13">
    <location>
        <begin position="1"/>
        <end position="318"/>
    </location>
</feature>
<dbReference type="Proteomes" id="UP001055712">
    <property type="component" value="Unassembled WGS sequence"/>
</dbReference>
<keyword evidence="15" id="KW-1185">Reference proteome</keyword>
<dbReference type="GO" id="GO:0072686">
    <property type="term" value="C:mitotic spindle"/>
    <property type="evidence" value="ECO:0007669"/>
    <property type="project" value="TreeGrafter"/>
</dbReference>
<dbReference type="EMBL" id="SIDB01000002">
    <property type="protein sequence ID" value="KAI3435881.1"/>
    <property type="molecule type" value="Genomic_DNA"/>
</dbReference>
<dbReference type="InterPro" id="IPR047149">
    <property type="entry name" value="KIF11-like"/>
</dbReference>
<comment type="subcellular location">
    <subcellularLocation>
        <location evidence="1">Cytoplasm</location>
        <location evidence="1">Cytoskeleton</location>
        <location evidence="1">Spindle</location>
    </subcellularLocation>
</comment>
<evidence type="ECO:0000256" key="9">
    <source>
        <dbReference type="ARBA" id="ARBA00046159"/>
    </source>
</evidence>
<evidence type="ECO:0000256" key="6">
    <source>
        <dbReference type="ARBA" id="ARBA00023175"/>
    </source>
</evidence>
<dbReference type="FunFam" id="3.40.850.10:FF:000019">
    <property type="entry name" value="Kinesin-like protein KIN-5D"/>
    <property type="match status" value="1"/>
</dbReference>
<evidence type="ECO:0000256" key="11">
    <source>
        <dbReference type="RuleBase" id="RU000394"/>
    </source>
</evidence>
<accession>A0A9D4TVB3</accession>
<evidence type="ECO:0000256" key="3">
    <source>
        <dbReference type="ARBA" id="ARBA00022701"/>
    </source>
</evidence>
<evidence type="ECO:0000313" key="14">
    <source>
        <dbReference type="EMBL" id="KAI3435881.1"/>
    </source>
</evidence>
<dbReference type="PROSITE" id="PS00411">
    <property type="entry name" value="KINESIN_MOTOR_1"/>
    <property type="match status" value="1"/>
</dbReference>
<dbReference type="GO" id="GO:0007018">
    <property type="term" value="P:microtubule-based movement"/>
    <property type="evidence" value="ECO:0007669"/>
    <property type="project" value="InterPro"/>
</dbReference>
<dbReference type="InterPro" id="IPR019821">
    <property type="entry name" value="Kinesin_motor_CS"/>
</dbReference>
<keyword evidence="6 10" id="KW-0505">Motor protein</keyword>
<dbReference type="GO" id="GO:0008574">
    <property type="term" value="F:plus-end-directed microtubule motor activity"/>
    <property type="evidence" value="ECO:0007669"/>
    <property type="project" value="TreeGrafter"/>
</dbReference>
<sequence length="503" mass="54833">MANRLCRPPSAEELRSGAAQVVQRGSNEAQPSVTLAAGHGNKRASTFQFDAVWGPDAPQEAVYADAVADLVCQAVQGYSCTVMCYGQTGSGKTHTMLGLIQQALADIYGRAAAANGSVACSYLELYNEEMSDLLANDSAVKVAMLDDGKNGPAVLKGLSVHSVTCCDEALALLERGTDRRQTASTLLNSSSSRSHAVFIVTIQTSELNPAGQVVQRHGKLHMVDLAGSESAGRSGAEGQQASEAGNINRSLSTLGRVITALTSQQAHIPYRDSKLTRLLRDSLGGTAQTCIIATAAPTVQCWEETASTLRYAQQARGISNRPQVHATTQAASSQEVQQMQQKMEQLSAVTLELELQRVRAEAAHAAAQRAEQRALEYEEQLGQERQQAARWQQEAERWRHEHDELVKQLDQQQQQQAASALEDSVHLQQVAIIEAEVEGLKGQLRRQDATIKRLQGENRAFERQHELEGQVEHLQRQLQAAQENDQPNPKRARAVQLLGNTRR</sequence>